<name>W1XZ19_9ZZZZ</name>
<reference evidence="1" key="1">
    <citation type="submission" date="2013-12" db="EMBL/GenBank/DDBJ databases">
        <title>A Varibaculum cambriense genome reconstructed from a premature infant gut community with otherwise low bacterial novelty that shifts toward anaerobic metabolism during the third week of life.</title>
        <authorList>
            <person name="Brown C.T."/>
            <person name="Sharon I."/>
            <person name="Thomas B.C."/>
            <person name="Castelle C.J."/>
            <person name="Morowitz M.J."/>
            <person name="Banfield J.F."/>
        </authorList>
    </citation>
    <scope>NUCLEOTIDE SEQUENCE</scope>
</reference>
<proteinExistence type="predicted"/>
<evidence type="ECO:0000313" key="1">
    <source>
        <dbReference type="EMBL" id="ETJ34680.1"/>
    </source>
</evidence>
<organism evidence="1">
    <name type="scientific">human gut metagenome</name>
    <dbReference type="NCBI Taxonomy" id="408170"/>
    <lineage>
        <taxon>unclassified sequences</taxon>
        <taxon>metagenomes</taxon>
        <taxon>organismal metagenomes</taxon>
    </lineage>
</organism>
<comment type="caution">
    <text evidence="1">The sequence shown here is derived from an EMBL/GenBank/DDBJ whole genome shotgun (WGS) entry which is preliminary data.</text>
</comment>
<feature type="non-terminal residue" evidence="1">
    <location>
        <position position="21"/>
    </location>
</feature>
<dbReference type="AlphaFoldDB" id="W1XZ19"/>
<dbReference type="EMBL" id="AZMM01010902">
    <property type="protein sequence ID" value="ETJ34680.1"/>
    <property type="molecule type" value="Genomic_DNA"/>
</dbReference>
<gene>
    <name evidence="1" type="ORF">Q604_UNBC10902G0002</name>
</gene>
<accession>W1XZ19</accession>
<sequence>MESVINPRIDIRLIDLIIGFQ</sequence>
<protein>
    <submittedName>
        <fullName evidence="1">Uncharacterized protein</fullName>
    </submittedName>
</protein>